<evidence type="ECO:0000256" key="1">
    <source>
        <dbReference type="SAM" id="MobiDB-lite"/>
    </source>
</evidence>
<feature type="compositionally biased region" description="Low complexity" evidence="1">
    <location>
        <begin position="603"/>
        <end position="616"/>
    </location>
</feature>
<sequence length="653" mass="76138">MFQSLELPPEDRMLDQEHDVVSDTTVCGIHEERKETSEEMTIDQARALGEKFDYDGLKFTPEQRRSIYKLFFSICLKVMDLRSPQHYKYFEERSQPLSISEALWPGEVALQKAEALKRTYIEPEDLIKRLRKLKPSDNFELRKHHHPHIEWVNPRRREKAYTIPTPRPDWLEDQWVGLSHIRRHIGYRLTERIQKEINKRWEEVTRDIDQTPTPDLHLLRDMGHSPGGTRFPRYLVEGLKALRAEADSRGREYYEDEEYKVAEVQRAEAIDGWKKRNPDSILADDPVSRYRTWPKDLMDELDEIDREAIRRGRRRYIDLLRETEVKMQELVAFWRDCGAITGERTPPLSWWLMSWWENPDHKEPLLWPPYLKERWDAIKAEFPFGSPEGAKLRLIEIARWKEAIINTGSEPTPSDTPFPQSLLDELDVVWQGKEWGDAREDKMIETIGRWRKAKDDQLQKTRLPECLGQESLSRQSPSDPAIIPEELVQLREHLSRETRRKPRTKKLAGDPTIWKDRLRPRPAVVDTSRNTAKVAGRQPGKPRGITKQYGRRASKKTSQPAAKAHTAIPTPKPDTSDPSSPPPPPKESPLRAAKSTRSKQSRRQPPSSQRSATQPQGVRKTRSTKQRQTRGSVGAEPTAEHKQRLLQLLTPPQ</sequence>
<gene>
    <name evidence="2" type="ORF">PRK78_000059</name>
</gene>
<name>A0AAF0D9Y8_9EURO</name>
<organism evidence="2 3">
    <name type="scientific">Emydomyces testavorans</name>
    <dbReference type="NCBI Taxonomy" id="2070801"/>
    <lineage>
        <taxon>Eukaryota</taxon>
        <taxon>Fungi</taxon>
        <taxon>Dikarya</taxon>
        <taxon>Ascomycota</taxon>
        <taxon>Pezizomycotina</taxon>
        <taxon>Eurotiomycetes</taxon>
        <taxon>Eurotiomycetidae</taxon>
        <taxon>Onygenales</taxon>
        <taxon>Nannizziopsiaceae</taxon>
        <taxon>Emydomyces</taxon>
    </lineage>
</organism>
<keyword evidence="3" id="KW-1185">Reference proteome</keyword>
<feature type="compositionally biased region" description="Basic residues" evidence="1">
    <location>
        <begin position="619"/>
        <end position="628"/>
    </location>
</feature>
<reference evidence="2" key="1">
    <citation type="submission" date="2023-03" db="EMBL/GenBank/DDBJ databases">
        <title>Emydomyces testavorans Genome Sequence.</title>
        <authorList>
            <person name="Hoyer L."/>
        </authorList>
    </citation>
    <scope>NUCLEOTIDE SEQUENCE</scope>
    <source>
        <strain evidence="2">16-2883</strain>
    </source>
</reference>
<dbReference type="AlphaFoldDB" id="A0AAF0D9Y8"/>
<protein>
    <submittedName>
        <fullName evidence="2">Uncharacterized protein</fullName>
    </submittedName>
</protein>
<accession>A0AAF0D9Y8</accession>
<feature type="region of interest" description="Disordered" evidence="1">
    <location>
        <begin position="461"/>
        <end position="481"/>
    </location>
</feature>
<proteinExistence type="predicted"/>
<dbReference type="EMBL" id="CP120627">
    <property type="protein sequence ID" value="WEW54639.1"/>
    <property type="molecule type" value="Genomic_DNA"/>
</dbReference>
<evidence type="ECO:0000313" key="3">
    <source>
        <dbReference type="Proteomes" id="UP001219355"/>
    </source>
</evidence>
<dbReference type="Proteomes" id="UP001219355">
    <property type="component" value="Chromosome 1"/>
</dbReference>
<feature type="region of interest" description="Disordered" evidence="1">
    <location>
        <begin position="493"/>
        <end position="653"/>
    </location>
</feature>
<evidence type="ECO:0000313" key="2">
    <source>
        <dbReference type="EMBL" id="WEW54639.1"/>
    </source>
</evidence>